<evidence type="ECO:0000313" key="4">
    <source>
        <dbReference type="EMBL" id="CAH1394169.1"/>
    </source>
</evidence>
<keyword evidence="5" id="KW-1185">Reference proteome</keyword>
<evidence type="ECO:0000256" key="2">
    <source>
        <dbReference type="ARBA" id="ARBA00023125"/>
    </source>
</evidence>
<dbReference type="AlphaFoldDB" id="A0A9P0H075"/>
<evidence type="ECO:0000256" key="1">
    <source>
        <dbReference type="ARBA" id="ARBA00005562"/>
    </source>
</evidence>
<dbReference type="SMART" id="SM00251">
    <property type="entry name" value="SAM_PNT"/>
    <property type="match status" value="1"/>
</dbReference>
<sequence length="115" mass="13237">MPAQVPPLTPGTNKKMTEALKASFASWEKEQIKLNIVKDPREWNETAVEHWLSWAIREFSLEGVKLQQFCMRGKDICAMGKEAFLARAPPFMGDILWEHLEILQKGVEYTDCYPP</sequence>
<keyword evidence="2" id="KW-0238">DNA-binding</keyword>
<organism evidence="4 5">
    <name type="scientific">Nezara viridula</name>
    <name type="common">Southern green stink bug</name>
    <name type="synonym">Cimex viridulus</name>
    <dbReference type="NCBI Taxonomy" id="85310"/>
    <lineage>
        <taxon>Eukaryota</taxon>
        <taxon>Metazoa</taxon>
        <taxon>Ecdysozoa</taxon>
        <taxon>Arthropoda</taxon>
        <taxon>Hexapoda</taxon>
        <taxon>Insecta</taxon>
        <taxon>Pterygota</taxon>
        <taxon>Neoptera</taxon>
        <taxon>Paraneoptera</taxon>
        <taxon>Hemiptera</taxon>
        <taxon>Heteroptera</taxon>
        <taxon>Panheteroptera</taxon>
        <taxon>Pentatomomorpha</taxon>
        <taxon>Pentatomoidea</taxon>
        <taxon>Pentatomidae</taxon>
        <taxon>Pentatominae</taxon>
        <taxon>Nezara</taxon>
    </lineage>
</organism>
<dbReference type="EMBL" id="OV725078">
    <property type="protein sequence ID" value="CAH1394169.1"/>
    <property type="molecule type" value="Genomic_DNA"/>
</dbReference>
<name>A0A9P0H075_NEZVI</name>
<dbReference type="InterPro" id="IPR013761">
    <property type="entry name" value="SAM/pointed_sf"/>
</dbReference>
<dbReference type="FunFam" id="1.10.150.50:FF:000014">
    <property type="entry name" value="Protein c-ets-1 isoform 1"/>
    <property type="match status" value="1"/>
</dbReference>
<reference evidence="4" key="1">
    <citation type="submission" date="2022-01" db="EMBL/GenBank/DDBJ databases">
        <authorList>
            <person name="King R."/>
        </authorList>
    </citation>
    <scope>NUCLEOTIDE SEQUENCE</scope>
</reference>
<evidence type="ECO:0000313" key="5">
    <source>
        <dbReference type="Proteomes" id="UP001152798"/>
    </source>
</evidence>
<dbReference type="Pfam" id="PF02198">
    <property type="entry name" value="SAM_PNT"/>
    <property type="match status" value="1"/>
</dbReference>
<proteinExistence type="inferred from homology"/>
<accession>A0A9P0H075</accession>
<gene>
    <name evidence="4" type="ORF">NEZAVI_LOCUS4710</name>
</gene>
<feature type="domain" description="PNT" evidence="3">
    <location>
        <begin position="22"/>
        <end position="107"/>
    </location>
</feature>
<dbReference type="GO" id="GO:0043565">
    <property type="term" value="F:sequence-specific DNA binding"/>
    <property type="evidence" value="ECO:0007669"/>
    <property type="project" value="InterPro"/>
</dbReference>
<protein>
    <recommendedName>
        <fullName evidence="3">PNT domain-containing protein</fullName>
    </recommendedName>
</protein>
<dbReference type="SUPFAM" id="SSF47769">
    <property type="entry name" value="SAM/Pointed domain"/>
    <property type="match status" value="1"/>
</dbReference>
<dbReference type="CDD" id="cd08533">
    <property type="entry name" value="SAM_PNT-ETS-1_2"/>
    <property type="match status" value="1"/>
</dbReference>
<dbReference type="Gene3D" id="1.10.150.50">
    <property type="entry name" value="Transcription Factor, Ets-1"/>
    <property type="match status" value="1"/>
</dbReference>
<dbReference type="PROSITE" id="PS51433">
    <property type="entry name" value="PNT"/>
    <property type="match status" value="1"/>
</dbReference>
<comment type="similarity">
    <text evidence="1">Belongs to the ETS family.</text>
</comment>
<dbReference type="Proteomes" id="UP001152798">
    <property type="component" value="Chromosome 2"/>
</dbReference>
<evidence type="ECO:0000259" key="3">
    <source>
        <dbReference type="PROSITE" id="PS51433"/>
    </source>
</evidence>
<dbReference type="OrthoDB" id="10067219at2759"/>
<dbReference type="InterPro" id="IPR003118">
    <property type="entry name" value="Pointed_dom"/>
</dbReference>